<proteinExistence type="predicted"/>
<reference evidence="1 2" key="1">
    <citation type="submission" date="2018-08" db="EMBL/GenBank/DDBJ databases">
        <title>Sequencing the genomes of 1000 actinobacteria strains.</title>
        <authorList>
            <person name="Klenk H.-P."/>
        </authorList>
    </citation>
    <scope>NUCLEOTIDE SEQUENCE [LARGE SCALE GENOMIC DNA]</scope>
    <source>
        <strain evidence="1 2">DSM 44099</strain>
    </source>
</reference>
<accession>A0A3D9ZRC6</accession>
<organism evidence="1 2">
    <name type="scientific">Asanoa ferruginea</name>
    <dbReference type="NCBI Taxonomy" id="53367"/>
    <lineage>
        <taxon>Bacteria</taxon>
        <taxon>Bacillati</taxon>
        <taxon>Actinomycetota</taxon>
        <taxon>Actinomycetes</taxon>
        <taxon>Micromonosporales</taxon>
        <taxon>Micromonosporaceae</taxon>
        <taxon>Asanoa</taxon>
    </lineage>
</organism>
<comment type="caution">
    <text evidence="1">The sequence shown here is derived from an EMBL/GenBank/DDBJ whole genome shotgun (WGS) entry which is preliminary data.</text>
</comment>
<evidence type="ECO:0000313" key="1">
    <source>
        <dbReference type="EMBL" id="REF99775.1"/>
    </source>
</evidence>
<dbReference type="OrthoDB" id="5582316at2"/>
<dbReference type="InterPro" id="IPR011852">
    <property type="entry name" value="TRAP_TAXI"/>
</dbReference>
<protein>
    <submittedName>
        <fullName evidence="1">TRAP-type uncharacterized transport system substrate-binding protein</fullName>
    </submittedName>
</protein>
<dbReference type="Gene3D" id="3.40.190.10">
    <property type="entry name" value="Periplasmic binding protein-like II"/>
    <property type="match status" value="2"/>
</dbReference>
<dbReference type="Pfam" id="PF16868">
    <property type="entry name" value="NMT1_3"/>
    <property type="match status" value="1"/>
</dbReference>
<name>A0A3D9ZRC6_9ACTN</name>
<dbReference type="Proteomes" id="UP000256913">
    <property type="component" value="Unassembled WGS sequence"/>
</dbReference>
<evidence type="ECO:0000313" key="2">
    <source>
        <dbReference type="Proteomes" id="UP000256913"/>
    </source>
</evidence>
<dbReference type="SUPFAM" id="SSF53850">
    <property type="entry name" value="Periplasmic binding protein-like II"/>
    <property type="match status" value="1"/>
</dbReference>
<dbReference type="AlphaFoldDB" id="A0A3D9ZRC6"/>
<sequence length="301" mass="33849">MSKSLIFAGSGVGEPWWVVGDVTRRLLEPLGYEVEVLSKSGSTNNPRYVGGGKADVGACVVQTLGWATRREHLFKDDDIAPLRAVGRLVRPAWLAAAARWELGFTSLKEIGESNYPVRVQTHDLSSIAGVVPNELLKYYHLTKDEVEARGGTVKEIGKGDFRAGDADVIIANLYMGRTAVTKHWYTASEHENLRFFDFDDELLDQFEARGEGTRGEIPFHFLRGVDRRVKVLQRNLDIIIYLPESADEQFVYDLTKLYDTNREVFFNQAVHMVWDPAAVTSTAPLELHAGARRYYEEAGRL</sequence>
<dbReference type="RefSeq" id="WP_116070913.1">
    <property type="nucleotide sequence ID" value="NZ_BONB01000073.1"/>
</dbReference>
<gene>
    <name evidence="1" type="ORF">DFJ67_5819</name>
</gene>
<dbReference type="EMBL" id="QUMQ01000001">
    <property type="protein sequence ID" value="REF99775.1"/>
    <property type="molecule type" value="Genomic_DNA"/>
</dbReference>
<keyword evidence="2" id="KW-1185">Reference proteome</keyword>